<keyword evidence="3 10" id="KW-0732">Signal</keyword>
<keyword evidence="6" id="KW-0067">ATP-binding</keyword>
<dbReference type="PANTHER" id="PTHR45639:SF3">
    <property type="entry name" value="HYPOXIA UP-REGULATED PROTEIN 1"/>
    <property type="match status" value="1"/>
</dbReference>
<dbReference type="SUPFAM" id="SSF53067">
    <property type="entry name" value="Actin-like ATPase domain"/>
    <property type="match status" value="2"/>
</dbReference>
<sequence>MGKFWIGALLCLASFVVFANSIAVMSVDFGGEWIKVGIVSPGVPMEIVLNKESKRKTPAAIAFRNGERLFGEDALNLGVRFPQNTYGYLLPLLGQKANSSVVERYKKQFPYYKIEEDPERGTVVFRHDDDTRFTPEELVAMMLQQCKRDAEISVGQSVSEVVLTVPAYFGQTSRRAMLSAAQLAGLKPLQLINDYMAVAINYGIFRRKDFNDTAQNVIFYDMGATSTAAAVVSYSVGKGRDADPQAAILGVRVDRSLGGLEMQLRLRDYLGKKFNEMKKTPNDVFKNPRALAKLFKEAGRLKNVLSANANHYAQVEGLLDEQDFKLPVTREEFEELCTDLFERAGQPVTEALALAGLTMDSISQVILVGAGTRVPKVQEALTKATGVTLSKNINADEAAAMGAVYKAADLSSGFKVKRFITKDAVLYPIQVVFERKLDTEGTPENPVFKTVKRMLFSKMNPFPQKKVLTFNKNSEDFSFSVNYAELDHLSAADVEALGSLSLSQVELSGIAAALEKHQGPNVEAKGVKAHFNLDESGILQLLGAELSFEKLVTAEEAKKEEEEDLDSTLSKLGSTISKLFSGEEEKPADASAEKAEEAEPSASSSSTTTTPAPAVKSDKNETVTEAPKPKVAIVKEILKVGEEKLDLLDLQGEKFESSKTKLDTLDEADEKRKRHEGALNSLESFILDSRIRLENEEYLAAGSESEREALSAALSKASDWLEDEGFTAETEQLENQLKVLHDSAKDIMRRVKEHQNRPEALAGLDMGLQGSKKFLAMADNQTQNAAEDERVFTENELTTLRKTIKDTEEWKNRKVEEQAAIPLHENPKLTVKAIVEKMNALDREVKYLVNKAKNWRPPKKAKEDKKEDINATESEKIVEEEAAAAEKSEANATKEADEQQPKEEVPVLELDGAVSQEEEPEAAAETEEKKEKGRFLLASGPTPHVHCVAGEPSWFTSALIVTTIHILFQLASDYLLP</sequence>
<evidence type="ECO:0000256" key="1">
    <source>
        <dbReference type="ARBA" id="ARBA00004319"/>
    </source>
</evidence>
<dbReference type="Proteomes" id="UP000494165">
    <property type="component" value="Unassembled WGS sequence"/>
</dbReference>
<dbReference type="GO" id="GO:0005788">
    <property type="term" value="C:endoplasmic reticulum lumen"/>
    <property type="evidence" value="ECO:0007669"/>
    <property type="project" value="UniProtKB-SubCell"/>
</dbReference>
<dbReference type="InterPro" id="IPR029047">
    <property type="entry name" value="HSP70_peptide-bd_sf"/>
</dbReference>
<comment type="subcellular location">
    <subcellularLocation>
        <location evidence="1">Endoplasmic reticulum lumen</location>
    </subcellularLocation>
</comment>
<dbReference type="PANTHER" id="PTHR45639">
    <property type="entry name" value="HSC70CB, ISOFORM G-RELATED"/>
    <property type="match status" value="1"/>
</dbReference>
<dbReference type="Gene3D" id="3.90.640.10">
    <property type="entry name" value="Actin, Chain A, domain 4"/>
    <property type="match status" value="1"/>
</dbReference>
<reference evidence="11 12" key="1">
    <citation type="submission" date="2020-04" db="EMBL/GenBank/DDBJ databases">
        <authorList>
            <person name="Alioto T."/>
            <person name="Alioto T."/>
            <person name="Gomez Garrido J."/>
        </authorList>
    </citation>
    <scope>NUCLEOTIDE SEQUENCE [LARGE SCALE GENOMIC DNA]</scope>
</reference>
<name>A0A8S1D6Y4_9INSE</name>
<feature type="compositionally biased region" description="Low complexity" evidence="9">
    <location>
        <begin position="600"/>
        <end position="615"/>
    </location>
</feature>
<evidence type="ECO:0000256" key="10">
    <source>
        <dbReference type="SAM" id="SignalP"/>
    </source>
</evidence>
<comment type="caution">
    <text evidence="11">The sequence shown here is derived from an EMBL/GenBank/DDBJ whole genome shotgun (WGS) entry which is preliminary data.</text>
</comment>
<organism evidence="11 12">
    <name type="scientific">Cloeon dipterum</name>
    <dbReference type="NCBI Taxonomy" id="197152"/>
    <lineage>
        <taxon>Eukaryota</taxon>
        <taxon>Metazoa</taxon>
        <taxon>Ecdysozoa</taxon>
        <taxon>Arthropoda</taxon>
        <taxon>Hexapoda</taxon>
        <taxon>Insecta</taxon>
        <taxon>Pterygota</taxon>
        <taxon>Palaeoptera</taxon>
        <taxon>Ephemeroptera</taxon>
        <taxon>Pisciforma</taxon>
        <taxon>Baetidae</taxon>
        <taxon>Cloeon</taxon>
    </lineage>
</organism>
<feature type="compositionally biased region" description="Acidic residues" evidence="9">
    <location>
        <begin position="916"/>
        <end position="925"/>
    </location>
</feature>
<feature type="compositionally biased region" description="Basic and acidic residues" evidence="9">
    <location>
        <begin position="581"/>
        <end position="597"/>
    </location>
</feature>
<dbReference type="AlphaFoldDB" id="A0A8S1D6Y4"/>
<dbReference type="GO" id="GO:0030968">
    <property type="term" value="P:endoplasmic reticulum unfolded protein response"/>
    <property type="evidence" value="ECO:0007669"/>
    <property type="project" value="TreeGrafter"/>
</dbReference>
<dbReference type="Gene3D" id="3.30.30.30">
    <property type="match status" value="1"/>
</dbReference>
<evidence type="ECO:0000256" key="7">
    <source>
        <dbReference type="ARBA" id="ARBA00023186"/>
    </source>
</evidence>
<dbReference type="CDD" id="cd10230">
    <property type="entry name" value="ASKHA_NBD_HSP70_HYOU1"/>
    <property type="match status" value="1"/>
</dbReference>
<feature type="chain" id="PRO_5035807852" description="Hypoxia up-regulated protein 1" evidence="10">
    <location>
        <begin position="22"/>
        <end position="977"/>
    </location>
</feature>
<dbReference type="Gene3D" id="3.30.420.40">
    <property type="match status" value="2"/>
</dbReference>
<keyword evidence="4" id="KW-0547">Nucleotide-binding</keyword>
<dbReference type="GO" id="GO:0140662">
    <property type="term" value="F:ATP-dependent protein folding chaperone"/>
    <property type="evidence" value="ECO:0007669"/>
    <property type="project" value="InterPro"/>
</dbReference>
<evidence type="ECO:0000256" key="2">
    <source>
        <dbReference type="ARBA" id="ARBA00007381"/>
    </source>
</evidence>
<dbReference type="OrthoDB" id="10262720at2759"/>
<dbReference type="FunFam" id="3.30.30.30:FF:000004">
    <property type="entry name" value="hypoxia up-regulated protein 1"/>
    <property type="match status" value="1"/>
</dbReference>
<dbReference type="InterPro" id="IPR029048">
    <property type="entry name" value="HSP70_C_sf"/>
</dbReference>
<dbReference type="InterPro" id="IPR043129">
    <property type="entry name" value="ATPase_NBD"/>
</dbReference>
<accession>A0A8S1D6Y4</accession>
<comment type="similarity">
    <text evidence="2">Belongs to the heat shock protein 70 family.</text>
</comment>
<dbReference type="FunFam" id="3.90.640.10:FF:000012">
    <property type="entry name" value="Hypoxia up-regulated protein 1"/>
    <property type="match status" value="1"/>
</dbReference>
<evidence type="ECO:0000256" key="3">
    <source>
        <dbReference type="ARBA" id="ARBA00022729"/>
    </source>
</evidence>
<dbReference type="InterPro" id="IPR013126">
    <property type="entry name" value="Hsp_70_fam"/>
</dbReference>
<feature type="signal peptide" evidence="10">
    <location>
        <begin position="1"/>
        <end position="21"/>
    </location>
</feature>
<evidence type="ECO:0000256" key="6">
    <source>
        <dbReference type="ARBA" id="ARBA00022840"/>
    </source>
</evidence>
<dbReference type="Gene3D" id="1.20.1270.10">
    <property type="match status" value="1"/>
</dbReference>
<dbReference type="PRINTS" id="PR00301">
    <property type="entry name" value="HEATSHOCK70"/>
</dbReference>
<protein>
    <recommendedName>
        <fullName evidence="8">Hypoxia up-regulated protein 1</fullName>
    </recommendedName>
</protein>
<keyword evidence="5" id="KW-0256">Endoplasmic reticulum</keyword>
<evidence type="ECO:0000256" key="4">
    <source>
        <dbReference type="ARBA" id="ARBA00022741"/>
    </source>
</evidence>
<evidence type="ECO:0000313" key="12">
    <source>
        <dbReference type="Proteomes" id="UP000494165"/>
    </source>
</evidence>
<dbReference type="GO" id="GO:0005524">
    <property type="term" value="F:ATP binding"/>
    <property type="evidence" value="ECO:0007669"/>
    <property type="project" value="UniProtKB-KW"/>
</dbReference>
<dbReference type="Gene3D" id="2.60.34.10">
    <property type="entry name" value="Substrate Binding Domain Of DNAk, Chain A, domain 1"/>
    <property type="match status" value="1"/>
</dbReference>
<keyword evidence="12" id="KW-1185">Reference proteome</keyword>
<dbReference type="EMBL" id="CADEPI010000142">
    <property type="protein sequence ID" value="CAB3377227.1"/>
    <property type="molecule type" value="Genomic_DNA"/>
</dbReference>
<evidence type="ECO:0000256" key="8">
    <source>
        <dbReference type="ARBA" id="ARBA00040503"/>
    </source>
</evidence>
<evidence type="ECO:0000256" key="5">
    <source>
        <dbReference type="ARBA" id="ARBA00022824"/>
    </source>
</evidence>
<feature type="compositionally biased region" description="Basic and acidic residues" evidence="9">
    <location>
        <begin position="882"/>
        <end position="905"/>
    </location>
</feature>
<feature type="region of interest" description="Disordered" evidence="9">
    <location>
        <begin position="882"/>
        <end position="931"/>
    </location>
</feature>
<feature type="region of interest" description="Disordered" evidence="9">
    <location>
        <begin position="576"/>
        <end position="625"/>
    </location>
</feature>
<evidence type="ECO:0000256" key="9">
    <source>
        <dbReference type="SAM" id="MobiDB-lite"/>
    </source>
</evidence>
<dbReference type="SUPFAM" id="SSF100934">
    <property type="entry name" value="Heat shock protein 70kD (HSP70), C-terminal subdomain"/>
    <property type="match status" value="1"/>
</dbReference>
<keyword evidence="7" id="KW-0143">Chaperone</keyword>
<gene>
    <name evidence="11" type="ORF">CLODIP_2_CD07150</name>
</gene>
<dbReference type="Pfam" id="PF00012">
    <property type="entry name" value="HSP70"/>
    <property type="match status" value="1"/>
</dbReference>
<proteinExistence type="inferred from homology"/>
<dbReference type="GO" id="GO:0034663">
    <property type="term" value="C:endoplasmic reticulum chaperone complex"/>
    <property type="evidence" value="ECO:0007669"/>
    <property type="project" value="TreeGrafter"/>
</dbReference>
<evidence type="ECO:0000313" key="11">
    <source>
        <dbReference type="EMBL" id="CAB3377227.1"/>
    </source>
</evidence>